<proteinExistence type="predicted"/>
<sequence length="150" mass="16616">MEDGASSIISNRHQKRSISYSDSISSTTPLNQSASSSCVIIDQTKISYISFQAANGDRDDESRQESDTLLSVVNPHLCHRLNQKLCNSTNYGCQQESFLSLDHTKLLDEAARISKASDFSFSFSLHLGMALGWRKAVEDQNKIEMDCSSS</sequence>
<reference evidence="1 2" key="1">
    <citation type="journal article" date="2024" name="G3 (Bethesda)">
        <title>Genome assembly of Hibiscus sabdariffa L. provides insights into metabolisms of medicinal natural products.</title>
        <authorList>
            <person name="Kim T."/>
        </authorList>
    </citation>
    <scope>NUCLEOTIDE SEQUENCE [LARGE SCALE GENOMIC DNA]</scope>
    <source>
        <strain evidence="1">TK-2024</strain>
        <tissue evidence="1">Old leaves</tissue>
    </source>
</reference>
<protein>
    <submittedName>
        <fullName evidence="1">Uncharacterized protein</fullName>
    </submittedName>
</protein>
<keyword evidence="2" id="KW-1185">Reference proteome</keyword>
<comment type="caution">
    <text evidence="1">The sequence shown here is derived from an EMBL/GenBank/DDBJ whole genome shotgun (WGS) entry which is preliminary data.</text>
</comment>
<dbReference type="Proteomes" id="UP001472677">
    <property type="component" value="Unassembled WGS sequence"/>
</dbReference>
<name>A0ABR2ASH5_9ROSI</name>
<gene>
    <name evidence="1" type="ORF">V6N12_037181</name>
</gene>
<evidence type="ECO:0000313" key="2">
    <source>
        <dbReference type="Proteomes" id="UP001472677"/>
    </source>
</evidence>
<organism evidence="1 2">
    <name type="scientific">Hibiscus sabdariffa</name>
    <name type="common">roselle</name>
    <dbReference type="NCBI Taxonomy" id="183260"/>
    <lineage>
        <taxon>Eukaryota</taxon>
        <taxon>Viridiplantae</taxon>
        <taxon>Streptophyta</taxon>
        <taxon>Embryophyta</taxon>
        <taxon>Tracheophyta</taxon>
        <taxon>Spermatophyta</taxon>
        <taxon>Magnoliopsida</taxon>
        <taxon>eudicotyledons</taxon>
        <taxon>Gunneridae</taxon>
        <taxon>Pentapetalae</taxon>
        <taxon>rosids</taxon>
        <taxon>malvids</taxon>
        <taxon>Malvales</taxon>
        <taxon>Malvaceae</taxon>
        <taxon>Malvoideae</taxon>
        <taxon>Hibiscus</taxon>
    </lineage>
</organism>
<dbReference type="EMBL" id="JBBPBM010000353">
    <property type="protein sequence ID" value="KAK8496705.1"/>
    <property type="molecule type" value="Genomic_DNA"/>
</dbReference>
<accession>A0ABR2ASH5</accession>
<evidence type="ECO:0000313" key="1">
    <source>
        <dbReference type="EMBL" id="KAK8496705.1"/>
    </source>
</evidence>